<dbReference type="GO" id="GO:1903785">
    <property type="term" value="P:L-valine transmembrane transport"/>
    <property type="evidence" value="ECO:0007669"/>
    <property type="project" value="TreeGrafter"/>
</dbReference>
<evidence type="ECO:0000256" key="2">
    <source>
        <dbReference type="ARBA" id="ARBA00010735"/>
    </source>
</evidence>
<dbReference type="GO" id="GO:0005886">
    <property type="term" value="C:plasma membrane"/>
    <property type="evidence" value="ECO:0007669"/>
    <property type="project" value="UniProtKB-SubCell"/>
</dbReference>
<dbReference type="PANTHER" id="PTHR34979:SF1">
    <property type="entry name" value="INNER MEMBRANE PROTEIN YGAZ"/>
    <property type="match status" value="1"/>
</dbReference>
<evidence type="ECO:0000256" key="1">
    <source>
        <dbReference type="ARBA" id="ARBA00004651"/>
    </source>
</evidence>
<keyword evidence="3" id="KW-0813">Transport</keyword>
<dbReference type="PANTHER" id="PTHR34979">
    <property type="entry name" value="INNER MEMBRANE PROTEIN YGAZ"/>
    <property type="match status" value="1"/>
</dbReference>
<keyword evidence="10" id="KW-1185">Reference proteome</keyword>
<evidence type="ECO:0000256" key="7">
    <source>
        <dbReference type="ARBA" id="ARBA00023136"/>
    </source>
</evidence>
<keyword evidence="7 8" id="KW-0472">Membrane</keyword>
<comment type="subcellular location">
    <subcellularLocation>
        <location evidence="1">Cell membrane</location>
        <topology evidence="1">Multi-pass membrane protein</topology>
    </subcellularLocation>
</comment>
<feature type="transmembrane region" description="Helical" evidence="8">
    <location>
        <begin position="20"/>
        <end position="39"/>
    </location>
</feature>
<dbReference type="RefSeq" id="WP_163456991.1">
    <property type="nucleotide sequence ID" value="NZ_JAAGOH010000007.1"/>
</dbReference>
<dbReference type="Pfam" id="PF03591">
    <property type="entry name" value="AzlC"/>
    <property type="match status" value="1"/>
</dbReference>
<dbReference type="EMBL" id="JAAGOH010000007">
    <property type="protein sequence ID" value="NDY91139.1"/>
    <property type="molecule type" value="Genomic_DNA"/>
</dbReference>
<dbReference type="AlphaFoldDB" id="A0A7C9TI80"/>
<accession>A0A7C9TI80</accession>
<dbReference type="Proteomes" id="UP000484255">
    <property type="component" value="Unassembled WGS sequence"/>
</dbReference>
<sequence length="243" mass="25717">MRVFPPDWRDPHFRLGARDMAPAALGIGAWGLVTGVAMVKSGLGLWLSLWMSLVVYAGSAQLASLPLIATGAPLWVIWATSACVNLRFVIFSAGWRPYLAPLPRGQRLLLSYLTTDLNNVVFMRRFPAPVPAPEQVPYLWGGVLTNWVAWQLMSVLGIVLADVIPTAWGLGFAGTLALLGLTGSLLSSRATWIAAMVAACASVAAYALPLKLNIVVAIAAALAVGVLMEHLPGPGRPPAGTDV</sequence>
<evidence type="ECO:0000256" key="8">
    <source>
        <dbReference type="SAM" id="Phobius"/>
    </source>
</evidence>
<evidence type="ECO:0000313" key="9">
    <source>
        <dbReference type="EMBL" id="NDY91139.1"/>
    </source>
</evidence>
<keyword evidence="6 8" id="KW-1133">Transmembrane helix</keyword>
<feature type="transmembrane region" description="Helical" evidence="8">
    <location>
        <begin position="75"/>
        <end position="95"/>
    </location>
</feature>
<organism evidence="9 10">
    <name type="scientific">Ideonella livida</name>
    <dbReference type="NCBI Taxonomy" id="2707176"/>
    <lineage>
        <taxon>Bacteria</taxon>
        <taxon>Pseudomonadati</taxon>
        <taxon>Pseudomonadota</taxon>
        <taxon>Betaproteobacteria</taxon>
        <taxon>Burkholderiales</taxon>
        <taxon>Sphaerotilaceae</taxon>
        <taxon>Ideonella</taxon>
    </lineage>
</organism>
<gene>
    <name evidence="9" type="ORF">G3A44_08025</name>
</gene>
<reference evidence="9 10" key="1">
    <citation type="submission" date="2020-02" db="EMBL/GenBank/DDBJ databases">
        <title>Ideonella bacterium strain TBM-1.</title>
        <authorList>
            <person name="Chen W.-M."/>
        </authorList>
    </citation>
    <scope>NUCLEOTIDE SEQUENCE [LARGE SCALE GENOMIC DNA]</scope>
    <source>
        <strain evidence="9 10">TBM-1</strain>
    </source>
</reference>
<feature type="transmembrane region" description="Helical" evidence="8">
    <location>
        <begin position="138"/>
        <end position="160"/>
    </location>
</feature>
<proteinExistence type="inferred from homology"/>
<comment type="caution">
    <text evidence="9">The sequence shown here is derived from an EMBL/GenBank/DDBJ whole genome shotgun (WGS) entry which is preliminary data.</text>
</comment>
<evidence type="ECO:0000256" key="5">
    <source>
        <dbReference type="ARBA" id="ARBA00022692"/>
    </source>
</evidence>
<keyword evidence="5 8" id="KW-0812">Transmembrane</keyword>
<feature type="transmembrane region" description="Helical" evidence="8">
    <location>
        <begin position="167"/>
        <end position="186"/>
    </location>
</feature>
<dbReference type="InterPro" id="IPR011606">
    <property type="entry name" value="Brnchd-chn_aa_trnsp_permease"/>
</dbReference>
<comment type="similarity">
    <text evidence="2">Belongs to the AzlC family.</text>
</comment>
<evidence type="ECO:0000313" key="10">
    <source>
        <dbReference type="Proteomes" id="UP000484255"/>
    </source>
</evidence>
<evidence type="ECO:0000256" key="6">
    <source>
        <dbReference type="ARBA" id="ARBA00022989"/>
    </source>
</evidence>
<evidence type="ECO:0000256" key="4">
    <source>
        <dbReference type="ARBA" id="ARBA00022475"/>
    </source>
</evidence>
<keyword evidence="4" id="KW-1003">Cell membrane</keyword>
<name>A0A7C9TI80_9BURK</name>
<evidence type="ECO:0000256" key="3">
    <source>
        <dbReference type="ARBA" id="ARBA00022448"/>
    </source>
</evidence>
<feature type="transmembrane region" description="Helical" evidence="8">
    <location>
        <begin position="215"/>
        <end position="233"/>
    </location>
</feature>
<protein>
    <submittedName>
        <fullName evidence="9">AzlC family ABC transporter permease</fullName>
    </submittedName>
</protein>
<feature type="transmembrane region" description="Helical" evidence="8">
    <location>
        <begin position="46"/>
        <end position="69"/>
    </location>
</feature>